<dbReference type="InterPro" id="IPR054472">
    <property type="entry name" value="WHD"/>
</dbReference>
<dbReference type="RefSeq" id="WP_369148407.1">
    <property type="nucleotide sequence ID" value="NZ_CP163444.1"/>
</dbReference>
<dbReference type="GO" id="GO:0005524">
    <property type="term" value="F:ATP binding"/>
    <property type="evidence" value="ECO:0007669"/>
    <property type="project" value="UniProtKB-KW"/>
</dbReference>
<dbReference type="InterPro" id="IPR050221">
    <property type="entry name" value="26S_Proteasome_ATPase"/>
</dbReference>
<keyword evidence="2" id="KW-0547">Nucleotide-binding</keyword>
<feature type="region of interest" description="Disordered" evidence="4">
    <location>
        <begin position="46"/>
        <end position="117"/>
    </location>
</feature>
<name>A0AB39T7Y7_9ACTN</name>
<reference evidence="6" key="1">
    <citation type="submission" date="2024-07" db="EMBL/GenBank/DDBJ databases">
        <authorList>
            <person name="Yu S.T."/>
        </authorList>
    </citation>
    <scope>NUCLEOTIDE SEQUENCE</scope>
    <source>
        <strain evidence="6">R44</strain>
    </source>
</reference>
<dbReference type="SUPFAM" id="SSF52540">
    <property type="entry name" value="P-loop containing nucleoside triphosphate hydrolases"/>
    <property type="match status" value="1"/>
</dbReference>
<dbReference type="EMBL" id="CP163444">
    <property type="protein sequence ID" value="XDQ75871.1"/>
    <property type="molecule type" value="Genomic_DNA"/>
</dbReference>
<evidence type="ECO:0000256" key="2">
    <source>
        <dbReference type="ARBA" id="ARBA00022741"/>
    </source>
</evidence>
<proteinExistence type="inferred from homology"/>
<dbReference type="Pfam" id="PF22977">
    <property type="entry name" value="WHD"/>
    <property type="match status" value="1"/>
</dbReference>
<dbReference type="Gene3D" id="3.40.50.300">
    <property type="entry name" value="P-loop containing nucleotide triphosphate hydrolases"/>
    <property type="match status" value="1"/>
</dbReference>
<organism evidence="6">
    <name type="scientific">Streptomyces sp. R44</name>
    <dbReference type="NCBI Taxonomy" id="3238633"/>
    <lineage>
        <taxon>Bacteria</taxon>
        <taxon>Bacillati</taxon>
        <taxon>Actinomycetota</taxon>
        <taxon>Actinomycetes</taxon>
        <taxon>Kitasatosporales</taxon>
        <taxon>Streptomycetaceae</taxon>
        <taxon>Streptomyces</taxon>
    </lineage>
</organism>
<accession>A0AB39T7Y7</accession>
<dbReference type="CDD" id="cd19481">
    <property type="entry name" value="RecA-like_protease"/>
    <property type="match status" value="1"/>
</dbReference>
<dbReference type="SMART" id="SM00382">
    <property type="entry name" value="AAA"/>
    <property type="match status" value="1"/>
</dbReference>
<dbReference type="Pfam" id="PF00004">
    <property type="entry name" value="AAA"/>
    <property type="match status" value="1"/>
</dbReference>
<feature type="region of interest" description="Disordered" evidence="4">
    <location>
        <begin position="1"/>
        <end position="21"/>
    </location>
</feature>
<dbReference type="PANTHER" id="PTHR23073">
    <property type="entry name" value="26S PROTEASOME REGULATORY SUBUNIT"/>
    <property type="match status" value="1"/>
</dbReference>
<dbReference type="InterPro" id="IPR003593">
    <property type="entry name" value="AAA+_ATPase"/>
</dbReference>
<feature type="domain" description="AAA+ ATPase" evidence="5">
    <location>
        <begin position="518"/>
        <end position="650"/>
    </location>
</feature>
<evidence type="ECO:0000256" key="1">
    <source>
        <dbReference type="ARBA" id="ARBA00006914"/>
    </source>
</evidence>
<evidence type="ECO:0000256" key="4">
    <source>
        <dbReference type="SAM" id="MobiDB-lite"/>
    </source>
</evidence>
<dbReference type="InterPro" id="IPR003959">
    <property type="entry name" value="ATPase_AAA_core"/>
</dbReference>
<protein>
    <submittedName>
        <fullName evidence="6">ATP-binding protein</fullName>
    </submittedName>
</protein>
<gene>
    <name evidence="6" type="ORF">AB5J54_37480</name>
</gene>
<comment type="similarity">
    <text evidence="1">Belongs to the AAA ATPase family.</text>
</comment>
<dbReference type="AlphaFoldDB" id="A0AB39T7Y7"/>
<dbReference type="InterPro" id="IPR027417">
    <property type="entry name" value="P-loop_NTPase"/>
</dbReference>
<evidence type="ECO:0000256" key="3">
    <source>
        <dbReference type="ARBA" id="ARBA00022840"/>
    </source>
</evidence>
<evidence type="ECO:0000259" key="5">
    <source>
        <dbReference type="SMART" id="SM00382"/>
    </source>
</evidence>
<dbReference type="GO" id="GO:0016887">
    <property type="term" value="F:ATP hydrolysis activity"/>
    <property type="evidence" value="ECO:0007669"/>
    <property type="project" value="InterPro"/>
</dbReference>
<sequence length="744" mass="80411">MPETERPAPGPPTAVRGEEWERRNAEFLSASLDWLRILLRRYAEDRTGARDEAGPEDPTEPECGPRDRAGEPTPPAEPRASLPWGRRRQTPHAPSGEASGSGPDTPARTGARVATGPAGGDELAAAAARVAAAEAAVPAPALVVLAQRLGLSRFERDVLLMCLAEEIAPAMGGLFAAAHGSQALAHPTLGLALAALPDPSWEAASAHGALRFWRLVEISRPAGAALVTSPVRADERIVDYVRGLDYLDERLSALVTRLPAAPSALPASQQRAVARCTTAWERSPAAPPVVRLTGGRPGSKQVVAACAAAEFGLTLYRLPAPALPAHPDELDRLVRLWDREAALLPLALYLDADDDTHDAPVADDTTAASLVGRFLSRSRIPAFLGSRDAHPRLARPAVDVEVTPPTFHERAEAWREALGADADAVHIGLLAGQFAMDVAAIDEVARSSEPGRVWDACVARGRSRLDGLAQRLRPDVGWDDIVLPDQTHTLLRQIAAQVSRQETVYETWGFAGRLTRGLGVTALFAGPSGTGKTMAAEVLAHELGLDLYRADLSGVMSKYIGETEKNLRRLFDAAEAGGAVLFLDEADALLARRSEVKDAHDRYANVQTDYLLQRMESYRGLAIMATNMRQALDAAFVRRLRFVVDFPFPDAGHRRELWRRAFPEHAPGRAALDYDRLAQLDVSGAMTRNIAVNAAFLAASGGTPITMPHVLQAAREEFRKLQHPVRERDFAWPYPQNPLKEALS</sequence>
<keyword evidence="3 6" id="KW-0067">ATP-binding</keyword>
<evidence type="ECO:0000313" key="6">
    <source>
        <dbReference type="EMBL" id="XDQ75871.1"/>
    </source>
</evidence>